<reference evidence="2 3" key="1">
    <citation type="submission" date="2020-06" db="EMBL/GenBank/DDBJ databases">
        <title>Transcriptomic and genomic resources for Thalictrum thalictroides and T. hernandezii: Facilitating candidate gene discovery in an emerging model plant lineage.</title>
        <authorList>
            <person name="Arias T."/>
            <person name="Riano-Pachon D.M."/>
            <person name="Di Stilio V.S."/>
        </authorList>
    </citation>
    <scope>NUCLEOTIDE SEQUENCE [LARGE SCALE GENOMIC DNA]</scope>
    <source>
        <strain evidence="3">cv. WT478/WT964</strain>
        <tissue evidence="2">Leaves</tissue>
    </source>
</reference>
<dbReference type="PANTHER" id="PTHR31790:SF584">
    <property type="entry name" value="F-BOX PROTEIN CPR30-LIKE"/>
    <property type="match status" value="1"/>
</dbReference>
<proteinExistence type="predicted"/>
<evidence type="ECO:0000313" key="3">
    <source>
        <dbReference type="Proteomes" id="UP000554482"/>
    </source>
</evidence>
<protein>
    <submittedName>
        <fullName evidence="2">F-box protein cpr1</fullName>
    </submittedName>
</protein>
<dbReference type="Pfam" id="PF07734">
    <property type="entry name" value="FBA_1"/>
    <property type="match status" value="1"/>
</dbReference>
<dbReference type="SUPFAM" id="SSF50965">
    <property type="entry name" value="Galactose oxidase, central domain"/>
    <property type="match status" value="1"/>
</dbReference>
<dbReference type="InterPro" id="IPR006527">
    <property type="entry name" value="F-box-assoc_dom_typ1"/>
</dbReference>
<sequence length="377" mass="43895">MSEEISINMATPQEEEAKRKRETTLKSIWNDIRKRGKTLSFVFSNDITREILSRVPVEDLLRFKVIYCEILSSSSLTLSRAVKIDHPFKSAGIHVYGSCNGIFLIRFFHQFHRIGLWNPSTREYKDLPQNFPKYPKHPPPFFEVVFWLGYDASRDDYKVIRYPYYHKYSISWAIMSDVYVYSLRTNSCKKIQDVPYYIFGSVYPNLSCDDGIMLNSALHWLGRHFLDSESGFSLIIVSFDLASDEFKNLQVPDVVLDTKLKRLGVFEECLSIYHVNKDNCIDVFMMKEYGMKESWTKKFSITDQPIQCMRIFKPMCVTKDGKLLVLWNHKDLALYDPKHGGRRCSNLIHGIPRNVLEHCGTCIYVNSLVSLGANTYM</sequence>
<dbReference type="NCBIfam" id="TIGR01640">
    <property type="entry name" value="F_box_assoc_1"/>
    <property type="match status" value="1"/>
</dbReference>
<evidence type="ECO:0000313" key="2">
    <source>
        <dbReference type="EMBL" id="KAF5191850.1"/>
    </source>
</evidence>
<dbReference type="Proteomes" id="UP000554482">
    <property type="component" value="Unassembled WGS sequence"/>
</dbReference>
<keyword evidence="3" id="KW-1185">Reference proteome</keyword>
<dbReference type="AlphaFoldDB" id="A0A7J6W5N7"/>
<dbReference type="PANTHER" id="PTHR31790">
    <property type="entry name" value="OS02G0783600 PROTEIN"/>
    <property type="match status" value="1"/>
</dbReference>
<dbReference type="InterPro" id="IPR011043">
    <property type="entry name" value="Gal_Oxase/kelch_b-propeller"/>
</dbReference>
<name>A0A7J6W5N7_THATH</name>
<dbReference type="OrthoDB" id="591557at2759"/>
<dbReference type="InterPro" id="IPR017451">
    <property type="entry name" value="F-box-assoc_interact_dom"/>
</dbReference>
<dbReference type="EMBL" id="JABWDY010022259">
    <property type="protein sequence ID" value="KAF5191850.1"/>
    <property type="molecule type" value="Genomic_DNA"/>
</dbReference>
<dbReference type="InterPro" id="IPR052361">
    <property type="entry name" value="F-box_domain"/>
</dbReference>
<evidence type="ECO:0000259" key="1">
    <source>
        <dbReference type="Pfam" id="PF07734"/>
    </source>
</evidence>
<accession>A0A7J6W5N7</accession>
<gene>
    <name evidence="2" type="ORF">FRX31_018565</name>
</gene>
<feature type="domain" description="F-box associated beta-propeller type 1" evidence="1">
    <location>
        <begin position="73"/>
        <end position="370"/>
    </location>
</feature>
<comment type="caution">
    <text evidence="2">The sequence shown here is derived from an EMBL/GenBank/DDBJ whole genome shotgun (WGS) entry which is preliminary data.</text>
</comment>
<organism evidence="2 3">
    <name type="scientific">Thalictrum thalictroides</name>
    <name type="common">Rue-anemone</name>
    <name type="synonym">Anemone thalictroides</name>
    <dbReference type="NCBI Taxonomy" id="46969"/>
    <lineage>
        <taxon>Eukaryota</taxon>
        <taxon>Viridiplantae</taxon>
        <taxon>Streptophyta</taxon>
        <taxon>Embryophyta</taxon>
        <taxon>Tracheophyta</taxon>
        <taxon>Spermatophyta</taxon>
        <taxon>Magnoliopsida</taxon>
        <taxon>Ranunculales</taxon>
        <taxon>Ranunculaceae</taxon>
        <taxon>Thalictroideae</taxon>
        <taxon>Thalictrum</taxon>
    </lineage>
</organism>